<dbReference type="InterPro" id="IPR050109">
    <property type="entry name" value="HTH-type_TetR-like_transc_reg"/>
</dbReference>
<reference evidence="7 8" key="1">
    <citation type="submission" date="2018-11" db="EMBL/GenBank/DDBJ databases">
        <title>Whole genome sequence of Streptomyces paromomycinus NBRC 15454(T).</title>
        <authorList>
            <person name="Komaki H."/>
            <person name="Tamura T."/>
        </authorList>
    </citation>
    <scope>NUCLEOTIDE SEQUENCE [LARGE SCALE GENOMIC DNA]</scope>
    <source>
        <strain evidence="7 8">NBRC 15454</strain>
    </source>
</reference>
<dbReference type="Pfam" id="PF00440">
    <property type="entry name" value="TetR_N"/>
    <property type="match status" value="1"/>
</dbReference>
<keyword evidence="3" id="KW-0804">Transcription</keyword>
<evidence type="ECO:0000256" key="2">
    <source>
        <dbReference type="ARBA" id="ARBA00023125"/>
    </source>
</evidence>
<dbReference type="PROSITE" id="PS01081">
    <property type="entry name" value="HTH_TETR_1"/>
    <property type="match status" value="1"/>
</dbReference>
<dbReference type="InterPro" id="IPR009057">
    <property type="entry name" value="Homeodomain-like_sf"/>
</dbReference>
<dbReference type="Gene3D" id="1.10.10.60">
    <property type="entry name" value="Homeodomain-like"/>
    <property type="match status" value="1"/>
</dbReference>
<dbReference type="EMBL" id="BHZD01000001">
    <property type="protein sequence ID" value="GCD41460.1"/>
    <property type="molecule type" value="Genomic_DNA"/>
</dbReference>
<sequence length="247" mass="25582">MDGSEPVAGPVPGTDRAPHVPGTEPAADAPGTDRVSDEPGTDRAPGEPAPAPGTGGATRRRGAQGTRLLLLEAAAALFAERGYERATVRDIAERAGVNQALLFRYFGSKKALFGEVVALGGQEQLHSTPPGELFEAALRGMLGHRGADAGDRALETFLRSIGDSDEITTAVREMGDDYARVLATLSAADDRGLRADLALSWMLGIGLMRVVVGKQPLADADPDAVCALVTGALGTLLEDLPRSAPPP</sequence>
<dbReference type="GO" id="GO:0000976">
    <property type="term" value="F:transcription cis-regulatory region binding"/>
    <property type="evidence" value="ECO:0007669"/>
    <property type="project" value="TreeGrafter"/>
</dbReference>
<comment type="caution">
    <text evidence="7">The sequence shown here is derived from an EMBL/GenBank/DDBJ whole genome shotgun (WGS) entry which is preliminary data.</text>
</comment>
<evidence type="ECO:0000256" key="5">
    <source>
        <dbReference type="SAM" id="MobiDB-lite"/>
    </source>
</evidence>
<feature type="region of interest" description="Disordered" evidence="5">
    <location>
        <begin position="1"/>
        <end position="62"/>
    </location>
</feature>
<dbReference type="Gene3D" id="1.10.357.10">
    <property type="entry name" value="Tetracycline Repressor, domain 2"/>
    <property type="match status" value="1"/>
</dbReference>
<dbReference type="PRINTS" id="PR00455">
    <property type="entry name" value="HTHTETR"/>
</dbReference>
<evidence type="ECO:0000259" key="6">
    <source>
        <dbReference type="PROSITE" id="PS50977"/>
    </source>
</evidence>
<keyword evidence="1" id="KW-0805">Transcription regulation</keyword>
<dbReference type="SUPFAM" id="SSF46689">
    <property type="entry name" value="Homeodomain-like"/>
    <property type="match status" value="1"/>
</dbReference>
<dbReference type="GO" id="GO:0003700">
    <property type="term" value="F:DNA-binding transcription factor activity"/>
    <property type="evidence" value="ECO:0007669"/>
    <property type="project" value="TreeGrafter"/>
</dbReference>
<organism evidence="7 8">
    <name type="scientific">Streptomyces paromomycinus</name>
    <name type="common">Streptomyces rimosus subsp. paromomycinus</name>
    <dbReference type="NCBI Taxonomy" id="92743"/>
    <lineage>
        <taxon>Bacteria</taxon>
        <taxon>Bacillati</taxon>
        <taxon>Actinomycetota</taxon>
        <taxon>Actinomycetes</taxon>
        <taxon>Kitasatosporales</taxon>
        <taxon>Streptomycetaceae</taxon>
        <taxon>Streptomyces</taxon>
    </lineage>
</organism>
<evidence type="ECO:0000256" key="3">
    <source>
        <dbReference type="ARBA" id="ARBA00023163"/>
    </source>
</evidence>
<feature type="DNA-binding region" description="H-T-H motif" evidence="4">
    <location>
        <begin position="87"/>
        <end position="106"/>
    </location>
</feature>
<dbReference type="SUPFAM" id="SSF48498">
    <property type="entry name" value="Tetracyclin repressor-like, C-terminal domain"/>
    <property type="match status" value="1"/>
</dbReference>
<keyword evidence="8" id="KW-1185">Reference proteome</keyword>
<dbReference type="Pfam" id="PF17920">
    <property type="entry name" value="TetR_C_16"/>
    <property type="match status" value="1"/>
</dbReference>
<dbReference type="InterPro" id="IPR041678">
    <property type="entry name" value="TetR_C_16"/>
</dbReference>
<gene>
    <name evidence="7" type="ORF">GKJPGBOP_01115</name>
</gene>
<dbReference type="AlphaFoldDB" id="A0A401VWL6"/>
<dbReference type="PANTHER" id="PTHR30055:SF234">
    <property type="entry name" value="HTH-TYPE TRANSCRIPTIONAL REGULATOR BETI"/>
    <property type="match status" value="1"/>
</dbReference>
<name>A0A401VWL6_STREY</name>
<accession>A0A401VWL6</accession>
<dbReference type="PROSITE" id="PS50977">
    <property type="entry name" value="HTH_TETR_2"/>
    <property type="match status" value="1"/>
</dbReference>
<evidence type="ECO:0000313" key="8">
    <source>
        <dbReference type="Proteomes" id="UP000286746"/>
    </source>
</evidence>
<dbReference type="InterPro" id="IPR023772">
    <property type="entry name" value="DNA-bd_HTH_TetR-type_CS"/>
</dbReference>
<dbReference type="RefSeq" id="WP_246177217.1">
    <property type="nucleotide sequence ID" value="NZ_BHZD01000001.1"/>
</dbReference>
<feature type="compositionally biased region" description="Basic and acidic residues" evidence="5">
    <location>
        <begin position="34"/>
        <end position="45"/>
    </location>
</feature>
<keyword evidence="2 4" id="KW-0238">DNA-binding</keyword>
<proteinExistence type="predicted"/>
<evidence type="ECO:0000313" key="7">
    <source>
        <dbReference type="EMBL" id="GCD41460.1"/>
    </source>
</evidence>
<dbReference type="PANTHER" id="PTHR30055">
    <property type="entry name" value="HTH-TYPE TRANSCRIPTIONAL REGULATOR RUTR"/>
    <property type="match status" value="1"/>
</dbReference>
<feature type="domain" description="HTH tetR-type" evidence="6">
    <location>
        <begin position="64"/>
        <end position="124"/>
    </location>
</feature>
<dbReference type="Proteomes" id="UP000286746">
    <property type="component" value="Unassembled WGS sequence"/>
</dbReference>
<protein>
    <submittedName>
        <fullName evidence="7">TetR family transcriptional regulator</fullName>
    </submittedName>
</protein>
<dbReference type="InterPro" id="IPR036271">
    <property type="entry name" value="Tet_transcr_reg_TetR-rel_C_sf"/>
</dbReference>
<dbReference type="InterPro" id="IPR001647">
    <property type="entry name" value="HTH_TetR"/>
</dbReference>
<evidence type="ECO:0000256" key="1">
    <source>
        <dbReference type="ARBA" id="ARBA00023015"/>
    </source>
</evidence>
<evidence type="ECO:0000256" key="4">
    <source>
        <dbReference type="PROSITE-ProRule" id="PRU00335"/>
    </source>
</evidence>